<dbReference type="Gene3D" id="3.40.50.12780">
    <property type="entry name" value="N-terminal domain of ligase-like"/>
    <property type="match status" value="1"/>
</dbReference>
<reference evidence="1 2" key="1">
    <citation type="journal article" date="2020" name="Biotechnol. Biofuels">
        <title>New insights from the biogas microbiome by comprehensive genome-resolved metagenomics of nearly 1600 species originating from multiple anaerobic digesters.</title>
        <authorList>
            <person name="Campanaro S."/>
            <person name="Treu L."/>
            <person name="Rodriguez-R L.M."/>
            <person name="Kovalovszki A."/>
            <person name="Ziels R.M."/>
            <person name="Maus I."/>
            <person name="Zhu X."/>
            <person name="Kougias P.G."/>
            <person name="Basile A."/>
            <person name="Luo G."/>
            <person name="Schluter A."/>
            <person name="Konstantinidis K.T."/>
            <person name="Angelidaki I."/>
        </authorList>
    </citation>
    <scope>NUCLEOTIDE SEQUENCE [LARGE SCALE GENOMIC DNA]</scope>
    <source>
        <strain evidence="1">AS04akNAM_66</strain>
    </source>
</reference>
<gene>
    <name evidence="1" type="ORF">GXX48_16090</name>
</gene>
<keyword evidence="1" id="KW-0436">Ligase</keyword>
<proteinExistence type="predicted"/>
<dbReference type="EMBL" id="DUMN01000454">
    <property type="protein sequence ID" value="HHV69150.1"/>
    <property type="molecule type" value="Genomic_DNA"/>
</dbReference>
<evidence type="ECO:0000313" key="1">
    <source>
        <dbReference type="EMBL" id="HHV69150.1"/>
    </source>
</evidence>
<accession>A0A7V6U0N3</accession>
<evidence type="ECO:0000313" key="2">
    <source>
        <dbReference type="Proteomes" id="UP000551563"/>
    </source>
</evidence>
<protein>
    <submittedName>
        <fullName evidence="1">Phenylacetate--CoA ligase family protein</fullName>
    </submittedName>
</protein>
<dbReference type="Proteomes" id="UP000551563">
    <property type="component" value="Unassembled WGS sequence"/>
</dbReference>
<dbReference type="PANTHER" id="PTHR43845">
    <property type="entry name" value="BLR5969 PROTEIN"/>
    <property type="match status" value="1"/>
</dbReference>
<name>A0A7V6U0N3_9HYPH</name>
<dbReference type="InterPro" id="IPR042099">
    <property type="entry name" value="ANL_N_sf"/>
</dbReference>
<dbReference type="PANTHER" id="PTHR43845:SF1">
    <property type="entry name" value="BLR5969 PROTEIN"/>
    <property type="match status" value="1"/>
</dbReference>
<dbReference type="AlphaFoldDB" id="A0A7V6U0N3"/>
<organism evidence="1 2">
    <name type="scientific">Brucella intermedia</name>
    <dbReference type="NCBI Taxonomy" id="94625"/>
    <lineage>
        <taxon>Bacteria</taxon>
        <taxon>Pseudomonadati</taxon>
        <taxon>Pseudomonadota</taxon>
        <taxon>Alphaproteobacteria</taxon>
        <taxon>Hyphomicrobiales</taxon>
        <taxon>Brucellaceae</taxon>
        <taxon>Brucella/Ochrobactrum group</taxon>
        <taxon>Brucella</taxon>
    </lineage>
</organism>
<dbReference type="SUPFAM" id="SSF56801">
    <property type="entry name" value="Acetyl-CoA synthetase-like"/>
    <property type="match status" value="1"/>
</dbReference>
<dbReference type="GO" id="GO:0016874">
    <property type="term" value="F:ligase activity"/>
    <property type="evidence" value="ECO:0007669"/>
    <property type="project" value="UniProtKB-KW"/>
</dbReference>
<comment type="caution">
    <text evidence="1">The sequence shown here is derived from an EMBL/GenBank/DDBJ whole genome shotgun (WGS) entry which is preliminary data.</text>
</comment>
<sequence length="420" mass="46600">MYSLEEIVDFSRQNSPFFANLYKRIPLQNYTLNDLPLIDTTEYWKMERGISDWSVLTGRVGSGIVFRSGGTTGASKLSIFTREEWNVFLQTFSSGVSSIVEPNDRIANLFFGGDLYASLLFIHGALGFVEKPVCEFPFTGQTALADVSEGIVNYQINVVAALPATLLKFSEWLIERAKTLPQITKLLYGGESLLKPQLEVLARAFPNAHCKSIGCASVDAGLIGASTSDCDADEHRCFDGATLIEILDELDGTVISEPGKPGMLVVTNLQRKLMPIIRYPVGDRAVWIENTGQTNRKFRLMGRSSLGKRIRIGYVSLYPDDIDAFIADTLGACSWQLVIDYAEPVNIVNVRMAQPYNKDAAAKVLEFVRFNNPPLVKLEAHGQAELRCTFCNHADLVLNSRTGKLLRVVDNRPYQTNPVN</sequence>